<accession>A0A420IA80</accession>
<evidence type="ECO:0000313" key="3">
    <source>
        <dbReference type="Proteomes" id="UP000283383"/>
    </source>
</evidence>
<reference evidence="2 3" key="1">
    <citation type="journal article" date="2018" name="BMC Genomics">
        <title>Comparative genome analyses reveal sequence features reflecting distinct modes of host-adaptation between dicot and monocot powdery mildew.</title>
        <authorList>
            <person name="Wu Y."/>
            <person name="Ma X."/>
            <person name="Pan Z."/>
            <person name="Kale S.D."/>
            <person name="Song Y."/>
            <person name="King H."/>
            <person name="Zhang Q."/>
            <person name="Presley C."/>
            <person name="Deng X."/>
            <person name="Wei C.I."/>
            <person name="Xiao S."/>
        </authorList>
    </citation>
    <scope>NUCLEOTIDE SEQUENCE [LARGE SCALE GENOMIC DNA]</scope>
    <source>
        <strain evidence="2">UMSG3</strain>
    </source>
</reference>
<feature type="compositionally biased region" description="Polar residues" evidence="1">
    <location>
        <begin position="1"/>
        <end position="12"/>
    </location>
</feature>
<feature type="region of interest" description="Disordered" evidence="1">
    <location>
        <begin position="37"/>
        <end position="63"/>
    </location>
</feature>
<protein>
    <submittedName>
        <fullName evidence="2">Uncharacterized protein</fullName>
    </submittedName>
</protein>
<dbReference type="Proteomes" id="UP000283383">
    <property type="component" value="Unassembled WGS sequence"/>
</dbReference>
<organism evidence="2 3">
    <name type="scientific">Golovinomyces cichoracearum</name>
    <dbReference type="NCBI Taxonomy" id="62708"/>
    <lineage>
        <taxon>Eukaryota</taxon>
        <taxon>Fungi</taxon>
        <taxon>Dikarya</taxon>
        <taxon>Ascomycota</taxon>
        <taxon>Pezizomycotina</taxon>
        <taxon>Leotiomycetes</taxon>
        <taxon>Erysiphales</taxon>
        <taxon>Erysiphaceae</taxon>
        <taxon>Golovinomyces</taxon>
    </lineage>
</organism>
<feature type="region of interest" description="Disordered" evidence="1">
    <location>
        <begin position="1"/>
        <end position="21"/>
    </location>
</feature>
<proteinExistence type="predicted"/>
<evidence type="ECO:0000256" key="1">
    <source>
        <dbReference type="SAM" id="MobiDB-lite"/>
    </source>
</evidence>
<name>A0A420IA80_9PEZI</name>
<comment type="caution">
    <text evidence="2">The sequence shown here is derived from an EMBL/GenBank/DDBJ whole genome shotgun (WGS) entry which is preliminary data.</text>
</comment>
<dbReference type="EMBL" id="MCBQ01010288">
    <property type="protein sequence ID" value="RKF71407.1"/>
    <property type="molecule type" value="Genomic_DNA"/>
</dbReference>
<gene>
    <name evidence="2" type="ORF">GcM3_102001</name>
</gene>
<evidence type="ECO:0000313" key="2">
    <source>
        <dbReference type="EMBL" id="RKF71407.1"/>
    </source>
</evidence>
<sequence>MSLSIYNSSSPDIPNENMYDPASTTFETIADDTQQALGNSETLEFDIENLTPDNSPATDPIES</sequence>
<dbReference type="AlphaFoldDB" id="A0A420IA80"/>
<keyword evidence="3" id="KW-1185">Reference proteome</keyword>